<evidence type="ECO:0000313" key="4">
    <source>
        <dbReference type="EMBL" id="AHI54047.1"/>
    </source>
</evidence>
<dbReference type="RefSeq" id="WP_025251186.1">
    <property type="nucleotide sequence ID" value="NZ_CP006934.1"/>
</dbReference>
<reference evidence="4 5" key="1">
    <citation type="journal article" date="2014" name="Genome Biol. Evol.">
        <title>Molecular evolution of the substrate utilization strategies and putative virulence factors in mosquito-associated Spiroplasma species.</title>
        <authorList>
            <person name="Chang T.H."/>
            <person name="Lo W.S."/>
            <person name="Ku C."/>
            <person name="Chen L.L."/>
            <person name="Kuo C.H."/>
        </authorList>
    </citation>
    <scope>NUCLEOTIDE SEQUENCE [LARGE SCALE GENOMIC DNA]</scope>
    <source>
        <strain evidence="4">Ar-1343</strain>
    </source>
</reference>
<comment type="function">
    <text evidence="2 3">Might take part in the signal recognition particle (SRP) pathway. This is inferred from the conservation of its genetic proximity to ftsY/ffh. May be a regulatory protein.</text>
</comment>
<dbReference type="PANTHER" id="PTHR40083">
    <property type="entry name" value="UPF0122 PROTEIN CBO2450/CLC_2298"/>
    <property type="match status" value="1"/>
</dbReference>
<accession>W6AAG2</accession>
<dbReference type="SUPFAM" id="SSF88659">
    <property type="entry name" value="Sigma3 and sigma4 domains of RNA polymerase sigma factors"/>
    <property type="match status" value="1"/>
</dbReference>
<dbReference type="PATRIC" id="fig|1276257.3.peg.655"/>
<dbReference type="PANTHER" id="PTHR40083:SF1">
    <property type="entry name" value="UPF0122 PROTEIN YLXM"/>
    <property type="match status" value="1"/>
</dbReference>
<dbReference type="AlphaFoldDB" id="W6AAG2"/>
<dbReference type="Gene3D" id="1.10.10.10">
    <property type="entry name" value="Winged helix-like DNA-binding domain superfamily/Winged helix DNA-binding domain"/>
    <property type="match status" value="1"/>
</dbReference>
<evidence type="ECO:0000313" key="5">
    <source>
        <dbReference type="Proteomes" id="UP000019265"/>
    </source>
</evidence>
<dbReference type="HAMAP" id="MF_00245">
    <property type="entry name" value="UPF0122"/>
    <property type="match status" value="1"/>
</dbReference>
<dbReference type="EMBL" id="CP006934">
    <property type="protein sequence ID" value="AHI54047.1"/>
    <property type="molecule type" value="Genomic_DNA"/>
</dbReference>
<comment type="similarity">
    <text evidence="1 3">Belongs to the UPF0122 family.</text>
</comment>
<dbReference type="KEGG" id="ssab:SSABA_v1c06450"/>
<dbReference type="Proteomes" id="UP000019265">
    <property type="component" value="Chromosome"/>
</dbReference>
<evidence type="ECO:0000256" key="2">
    <source>
        <dbReference type="ARBA" id="ARBA00024764"/>
    </source>
</evidence>
<dbReference type="InterPro" id="IPR054831">
    <property type="entry name" value="UPF0122_fam_protein"/>
</dbReference>
<sequence length="107" mass="12698">MINLEKNNHTIALFDIYKGLLTSKQRKYFEFYYFEDFSLQEIADEHQISRAAVSDSLQKTIKLLASFEDKLNLLKQHSNFRKIVEDFKNSPQLEIQEILRKIEEVIG</sequence>
<dbReference type="HOGENOM" id="CLU_129218_1_1_14"/>
<gene>
    <name evidence="4" type="ORF">SSABA_v1c06450</name>
</gene>
<evidence type="ECO:0000256" key="3">
    <source>
        <dbReference type="HAMAP-Rule" id="MF_00245"/>
    </source>
</evidence>
<dbReference type="InterPro" id="IPR013324">
    <property type="entry name" value="RNA_pol_sigma_r3/r4-like"/>
</dbReference>
<dbReference type="Pfam" id="PF04297">
    <property type="entry name" value="UPF0122"/>
    <property type="match status" value="1"/>
</dbReference>
<dbReference type="NCBIfam" id="NF045758">
    <property type="entry name" value="YlxM"/>
    <property type="match status" value="1"/>
</dbReference>
<proteinExistence type="inferred from homology"/>
<dbReference type="InterPro" id="IPR007394">
    <property type="entry name" value="UPF0122"/>
</dbReference>
<name>W6AAG2_9MOLU</name>
<dbReference type="STRING" id="1276257.SSABA_v1c06450"/>
<evidence type="ECO:0000256" key="1">
    <source>
        <dbReference type="ARBA" id="ARBA00008720"/>
    </source>
</evidence>
<keyword evidence="5" id="KW-1185">Reference proteome</keyword>
<organism evidence="4 5">
    <name type="scientific">Spiroplasma sabaudiense Ar-1343</name>
    <dbReference type="NCBI Taxonomy" id="1276257"/>
    <lineage>
        <taxon>Bacteria</taxon>
        <taxon>Bacillati</taxon>
        <taxon>Mycoplasmatota</taxon>
        <taxon>Mollicutes</taxon>
        <taxon>Entomoplasmatales</taxon>
        <taxon>Spiroplasmataceae</taxon>
        <taxon>Spiroplasma</taxon>
    </lineage>
</organism>
<protein>
    <recommendedName>
        <fullName evidence="3">UPF0122 protein SSABA_v1c06450</fullName>
    </recommendedName>
</protein>
<dbReference type="eggNOG" id="COG2739">
    <property type="taxonomic scope" value="Bacteria"/>
</dbReference>
<dbReference type="InterPro" id="IPR036388">
    <property type="entry name" value="WH-like_DNA-bd_sf"/>
</dbReference>
<dbReference type="OrthoDB" id="404035at2"/>